<dbReference type="PANTHER" id="PTHR12830:SF9">
    <property type="entry name" value="ANAPHASE-PROMOTING COMPLEX SUBUNIT 5"/>
    <property type="match status" value="1"/>
</dbReference>
<reference evidence="12 13" key="1">
    <citation type="submission" date="2015-09" db="EMBL/GenBank/DDBJ databases">
        <title>Host preference determinants of Valsa canker pathogens revealed by comparative genomics.</title>
        <authorList>
            <person name="Yin Z."/>
            <person name="Huang L."/>
        </authorList>
    </citation>
    <scope>NUCLEOTIDE SEQUENCE [LARGE SCALE GENOMIC DNA]</scope>
    <source>
        <strain evidence="12 13">03-1</strain>
    </source>
</reference>
<organism evidence="12 13">
    <name type="scientific">Cytospora schulzeri</name>
    <dbReference type="NCBI Taxonomy" id="448051"/>
    <lineage>
        <taxon>Eukaryota</taxon>
        <taxon>Fungi</taxon>
        <taxon>Dikarya</taxon>
        <taxon>Ascomycota</taxon>
        <taxon>Pezizomycotina</taxon>
        <taxon>Sordariomycetes</taxon>
        <taxon>Sordariomycetidae</taxon>
        <taxon>Diaporthales</taxon>
        <taxon>Cytosporaceae</taxon>
        <taxon>Cytospora</taxon>
    </lineage>
</organism>
<evidence type="ECO:0000256" key="7">
    <source>
        <dbReference type="ARBA" id="ARBA00031069"/>
    </source>
</evidence>
<dbReference type="PANTHER" id="PTHR12830">
    <property type="entry name" value="ANAPHASE-PROMOTING COMPLEX SUBUNIT 5"/>
    <property type="match status" value="1"/>
</dbReference>
<evidence type="ECO:0000256" key="3">
    <source>
        <dbReference type="ARBA" id="ARBA00022618"/>
    </source>
</evidence>
<sequence>MSRFLMPSDIGILALIELYTEGAVQSDAIIPVLSFLASHTGIDVPKDSSSPQGRWQKAEDGILLVNSVKSFETLLHPFPAAVGLPGRRLRDLFLAKLWAIESLDALHEFFDSLPILLATKDEIRRMVEPEDGPQTSRLPLMSNSPLAMFVRRAHLEFNRLHFEDASNLWKDFIVYRQPTASAWIRRNPSSSPVHFDKVLALGEFEWGEGAPLIESITYGDLSATRVPASVHCLDRLIEFQVAQMQKYGLRVPSQIQRQFSDLLAASRSNPKLSHYLRFLEAWKSGDYPTSFDYLHRYFDYTMQNSDREHYHYALLNLAVLQADFGCYKDSVSTMLETIATAREKKDQSCLNFALNFFYNFSLQHPTLVEDLESSSISATGRETLAFLRVKAKETGMWSTWSSALLSEAKQGLTSGDSVANVLENVARSSHLLIERNLTNMIGSHIALEIAVWDRAGIAFLSTMMCDVFLRCHSANAVLDDSLKITCRLASILASKGKYNKSMELLENMDQDSLRNWKAKKYWQRWRALIKLRRDLHRSDLDSAEYLLSQIMQSKSDDLEPDLVFVVDTLHYELLVRRGDLQAAFTKVEQLISESHDQDVALRTRLLLMKAHLFAKAGRPQRGFSIAMRAASLAWKARLTNLLWQSIGTIADILTSLEEFEAAEKLLLVIIPRCLECDGRYMAAELYSSLADAYVGTAGKMGPAPGIGTGPSKRRTEYLTKAIGALRRAFDYYASVEDVQKEMEVTAKMAAIMRVRGDVKVSNDLAAKYLELRDEAKKHIVDLPEFLTSSDEDSGEDSDEGNEDDMDVDGGAFNDPSSPPQSSVKIPRPPNSWILYRKDKSKELRQANPGMSAGEISTEASRQWKFEQQAIKDYYQSLADEEARLHKLKYPDYRYKPGRK</sequence>
<dbReference type="Pfam" id="PF12862">
    <property type="entry name" value="ANAPC5"/>
    <property type="match status" value="1"/>
</dbReference>
<dbReference type="SUPFAM" id="SSF48452">
    <property type="entry name" value="TPR-like"/>
    <property type="match status" value="2"/>
</dbReference>
<evidence type="ECO:0000256" key="1">
    <source>
        <dbReference type="ARBA" id="ARBA00007450"/>
    </source>
</evidence>
<dbReference type="STRING" id="356882.A0A423X3Y0"/>
<dbReference type="Pfam" id="PF00505">
    <property type="entry name" value="HMG_box"/>
    <property type="match status" value="1"/>
</dbReference>
<keyword evidence="9" id="KW-0238">DNA-binding</keyword>
<dbReference type="SMART" id="SM00398">
    <property type="entry name" value="HMG"/>
    <property type="match status" value="1"/>
</dbReference>
<keyword evidence="3" id="KW-0132">Cell division</keyword>
<feature type="DNA-binding region" description="HMG box" evidence="9">
    <location>
        <begin position="825"/>
        <end position="893"/>
    </location>
</feature>
<keyword evidence="4" id="KW-0498">Mitosis</keyword>
<dbReference type="GO" id="GO:0070979">
    <property type="term" value="P:protein K11-linked ubiquitination"/>
    <property type="evidence" value="ECO:0007669"/>
    <property type="project" value="TreeGrafter"/>
</dbReference>
<name>A0A423X3Y0_9PEZI</name>
<dbReference type="GO" id="GO:0051301">
    <property type="term" value="P:cell division"/>
    <property type="evidence" value="ECO:0007669"/>
    <property type="project" value="UniProtKB-KW"/>
</dbReference>
<evidence type="ECO:0000256" key="8">
    <source>
        <dbReference type="ARBA" id="ARBA00045696"/>
    </source>
</evidence>
<dbReference type="InterPro" id="IPR026000">
    <property type="entry name" value="Apc5_dom"/>
</dbReference>
<dbReference type="OrthoDB" id="2504561at2759"/>
<evidence type="ECO:0000313" key="13">
    <source>
        <dbReference type="Proteomes" id="UP000283895"/>
    </source>
</evidence>
<evidence type="ECO:0000313" key="12">
    <source>
        <dbReference type="EMBL" id="ROW10451.1"/>
    </source>
</evidence>
<evidence type="ECO:0000256" key="9">
    <source>
        <dbReference type="PROSITE-ProRule" id="PRU00267"/>
    </source>
</evidence>
<feature type="domain" description="HMG box" evidence="11">
    <location>
        <begin position="825"/>
        <end position="893"/>
    </location>
</feature>
<proteinExistence type="inferred from homology"/>
<keyword evidence="9" id="KW-0539">Nucleus</keyword>
<comment type="caution">
    <text evidence="12">The sequence shown here is derived from an EMBL/GenBank/DDBJ whole genome shotgun (WGS) entry which is preliminary data.</text>
</comment>
<keyword evidence="13" id="KW-1185">Reference proteome</keyword>
<keyword evidence="5" id="KW-0833">Ubl conjugation pathway</keyword>
<accession>A0A423X3Y0</accession>
<dbReference type="GO" id="GO:0003677">
    <property type="term" value="F:DNA binding"/>
    <property type="evidence" value="ECO:0007669"/>
    <property type="project" value="UniProtKB-UniRule"/>
</dbReference>
<comment type="function">
    <text evidence="8">Component of the anaphase promoting complex/cyclosome (APC/C), a cell cycle-regulated E3 ubiquitin ligase that controls progression through mitosis and the G1 phase of the cell cycle. The APC/C complex acts by mediating ubiquitination and subsequent degradation of target proteins: it mainly mediates the formation of 'Lys-11'-linked polyubiquitin chains and, to a lower extent, the formation of 'Lys-48'- and 'Lys-63'-linked polyubiquitin chains. The APC/C complex catalyzes assembly of branched 'Lys-11'-/'Lys-48'-linked branched ubiquitin chains on target proteins.</text>
</comment>
<dbReference type="AlphaFoldDB" id="A0A423X3Y0"/>
<evidence type="ECO:0000256" key="2">
    <source>
        <dbReference type="ARBA" id="ARBA00016066"/>
    </source>
</evidence>
<feature type="compositionally biased region" description="Acidic residues" evidence="10">
    <location>
        <begin position="789"/>
        <end position="807"/>
    </location>
</feature>
<evidence type="ECO:0000256" key="6">
    <source>
        <dbReference type="ARBA" id="ARBA00023306"/>
    </source>
</evidence>
<dbReference type="Proteomes" id="UP000283895">
    <property type="component" value="Unassembled WGS sequence"/>
</dbReference>
<protein>
    <recommendedName>
        <fullName evidence="2">Anaphase-promoting complex subunit 5</fullName>
    </recommendedName>
    <alternativeName>
        <fullName evidence="7">Cyclosome subunit 5</fullName>
    </alternativeName>
</protein>
<dbReference type="GO" id="GO:0045842">
    <property type="term" value="P:positive regulation of mitotic metaphase/anaphase transition"/>
    <property type="evidence" value="ECO:0007669"/>
    <property type="project" value="TreeGrafter"/>
</dbReference>
<gene>
    <name evidence="12" type="ORF">VMCG_01695</name>
</gene>
<evidence type="ECO:0000256" key="5">
    <source>
        <dbReference type="ARBA" id="ARBA00022786"/>
    </source>
</evidence>
<dbReference type="InterPro" id="IPR011990">
    <property type="entry name" value="TPR-like_helical_dom_sf"/>
</dbReference>
<evidence type="ECO:0000256" key="10">
    <source>
        <dbReference type="SAM" id="MobiDB-lite"/>
    </source>
</evidence>
<feature type="compositionally biased region" description="Basic and acidic residues" evidence="10">
    <location>
        <begin position="835"/>
        <end position="844"/>
    </location>
</feature>
<dbReference type="InterPro" id="IPR009071">
    <property type="entry name" value="HMG_box_dom"/>
</dbReference>
<keyword evidence="6" id="KW-0131">Cell cycle</keyword>
<dbReference type="InterPro" id="IPR037679">
    <property type="entry name" value="Apc5"/>
</dbReference>
<dbReference type="GO" id="GO:0005680">
    <property type="term" value="C:anaphase-promoting complex"/>
    <property type="evidence" value="ECO:0007669"/>
    <property type="project" value="InterPro"/>
</dbReference>
<dbReference type="GO" id="GO:0031145">
    <property type="term" value="P:anaphase-promoting complex-dependent catabolic process"/>
    <property type="evidence" value="ECO:0007669"/>
    <property type="project" value="TreeGrafter"/>
</dbReference>
<dbReference type="EMBL" id="LKEA01000003">
    <property type="protein sequence ID" value="ROW10451.1"/>
    <property type="molecule type" value="Genomic_DNA"/>
</dbReference>
<evidence type="ECO:0000256" key="4">
    <source>
        <dbReference type="ARBA" id="ARBA00022776"/>
    </source>
</evidence>
<dbReference type="Gene3D" id="1.25.40.10">
    <property type="entry name" value="Tetratricopeptide repeat domain"/>
    <property type="match status" value="1"/>
</dbReference>
<dbReference type="Gene3D" id="1.10.30.10">
    <property type="entry name" value="High mobility group box domain"/>
    <property type="match status" value="1"/>
</dbReference>
<dbReference type="UniPathway" id="UPA00143"/>
<feature type="region of interest" description="Disordered" evidence="10">
    <location>
        <begin position="782"/>
        <end position="860"/>
    </location>
</feature>
<comment type="similarity">
    <text evidence="1">Belongs to the APC5 family.</text>
</comment>
<dbReference type="SUPFAM" id="SSF47095">
    <property type="entry name" value="HMG-box"/>
    <property type="match status" value="1"/>
</dbReference>
<dbReference type="CDD" id="cd01389">
    <property type="entry name" value="HMG-box_ROX1-like"/>
    <property type="match status" value="1"/>
</dbReference>
<evidence type="ECO:0000259" key="11">
    <source>
        <dbReference type="PROSITE" id="PS50118"/>
    </source>
</evidence>
<dbReference type="InterPro" id="IPR036910">
    <property type="entry name" value="HMG_box_dom_sf"/>
</dbReference>
<dbReference type="PROSITE" id="PS50118">
    <property type="entry name" value="HMG_BOX_2"/>
    <property type="match status" value="1"/>
</dbReference>